<evidence type="ECO:0000256" key="2">
    <source>
        <dbReference type="ARBA" id="ARBA00022448"/>
    </source>
</evidence>
<dbReference type="Pfam" id="PF00664">
    <property type="entry name" value="ABC_membrane"/>
    <property type="match status" value="2"/>
</dbReference>
<evidence type="ECO:0000256" key="4">
    <source>
        <dbReference type="ARBA" id="ARBA00022737"/>
    </source>
</evidence>
<evidence type="ECO:0000256" key="7">
    <source>
        <dbReference type="ARBA" id="ARBA00022989"/>
    </source>
</evidence>
<dbReference type="GO" id="GO:0016887">
    <property type="term" value="F:ATP hydrolysis activity"/>
    <property type="evidence" value="ECO:0007669"/>
    <property type="project" value="InterPro"/>
</dbReference>
<proteinExistence type="predicted"/>
<feature type="domain" description="ABC transmembrane type-1" evidence="12">
    <location>
        <begin position="323"/>
        <end position="622"/>
    </location>
</feature>
<dbReference type="InterPro" id="IPR036640">
    <property type="entry name" value="ABC1_TM_sf"/>
</dbReference>
<evidence type="ECO:0000259" key="11">
    <source>
        <dbReference type="PROSITE" id="PS50893"/>
    </source>
</evidence>
<keyword evidence="7 10" id="KW-1133">Transmembrane helix</keyword>
<dbReference type="CDD" id="cd03244">
    <property type="entry name" value="ABCC_MRP_domain2"/>
    <property type="match status" value="1"/>
</dbReference>
<feature type="transmembrane region" description="Helical" evidence="10">
    <location>
        <begin position="565"/>
        <end position="587"/>
    </location>
</feature>
<dbReference type="InterPro" id="IPR003593">
    <property type="entry name" value="AAA+_ATPase"/>
</dbReference>
<evidence type="ECO:0000256" key="8">
    <source>
        <dbReference type="ARBA" id="ARBA00023136"/>
    </source>
</evidence>
<evidence type="ECO:0000256" key="9">
    <source>
        <dbReference type="SAM" id="MobiDB-lite"/>
    </source>
</evidence>
<dbReference type="SUPFAM" id="SSF90123">
    <property type="entry name" value="ABC transporter transmembrane region"/>
    <property type="match status" value="2"/>
</dbReference>
<feature type="transmembrane region" description="Helical" evidence="10">
    <location>
        <begin position="355"/>
        <end position="373"/>
    </location>
</feature>
<dbReference type="PROSITE" id="PS50929">
    <property type="entry name" value="ABC_TM1F"/>
    <property type="match status" value="2"/>
</dbReference>
<evidence type="ECO:0000256" key="1">
    <source>
        <dbReference type="ARBA" id="ARBA00004141"/>
    </source>
</evidence>
<dbReference type="InterPro" id="IPR050173">
    <property type="entry name" value="ABC_transporter_C-like"/>
</dbReference>
<gene>
    <name evidence="13" type="ORF">H4R18_000976</name>
</gene>
<dbReference type="FunFam" id="1.20.1560.10:FF:000013">
    <property type="entry name" value="ABC transporter C family member 2"/>
    <property type="match status" value="1"/>
</dbReference>
<feature type="transmembrane region" description="Helical" evidence="10">
    <location>
        <begin position="1134"/>
        <end position="1163"/>
    </location>
</feature>
<dbReference type="SMART" id="SM00382">
    <property type="entry name" value="AAA"/>
    <property type="match status" value="2"/>
</dbReference>
<dbReference type="Gene3D" id="3.40.50.300">
    <property type="entry name" value="P-loop containing nucleotide triphosphate hydrolases"/>
    <property type="match status" value="2"/>
</dbReference>
<keyword evidence="2" id="KW-0813">Transport</keyword>
<dbReference type="GO" id="GO:0140359">
    <property type="term" value="F:ABC-type transporter activity"/>
    <property type="evidence" value="ECO:0007669"/>
    <property type="project" value="InterPro"/>
</dbReference>
<feature type="region of interest" description="Disordered" evidence="9">
    <location>
        <begin position="404"/>
        <end position="432"/>
    </location>
</feature>
<feature type="transmembrane region" description="Helical" evidence="10">
    <location>
        <begin position="61"/>
        <end position="81"/>
    </location>
</feature>
<feature type="domain" description="ABC transporter" evidence="11">
    <location>
        <begin position="1330"/>
        <end position="1571"/>
    </location>
</feature>
<keyword evidence="4" id="KW-0677">Repeat</keyword>
<feature type="domain" description="ABC transmembrane type-1" evidence="12">
    <location>
        <begin position="1039"/>
        <end position="1276"/>
    </location>
</feature>
<dbReference type="PANTHER" id="PTHR24223:SF356">
    <property type="entry name" value="ATP-BINDING CASSETTE TRANSPORTER ABC4"/>
    <property type="match status" value="1"/>
</dbReference>
<evidence type="ECO:0000256" key="3">
    <source>
        <dbReference type="ARBA" id="ARBA00022692"/>
    </source>
</evidence>
<keyword evidence="8 10" id="KW-0472">Membrane</keyword>
<dbReference type="CDD" id="cd03250">
    <property type="entry name" value="ABCC_MRP_domain1"/>
    <property type="match status" value="1"/>
</dbReference>
<feature type="transmembrane region" description="Helical" evidence="10">
    <location>
        <begin position="482"/>
        <end position="501"/>
    </location>
</feature>
<feature type="transmembrane region" description="Helical" evidence="10">
    <location>
        <begin position="127"/>
        <end position="152"/>
    </location>
</feature>
<dbReference type="Proteomes" id="UP001140217">
    <property type="component" value="Unassembled WGS sequence"/>
</dbReference>
<dbReference type="FunFam" id="3.40.50.300:FF:000630">
    <property type="entry name" value="ATP-binding cassette (ABC) transporter, putative"/>
    <property type="match status" value="1"/>
</dbReference>
<dbReference type="GO" id="GO:0016020">
    <property type="term" value="C:membrane"/>
    <property type="evidence" value="ECO:0007669"/>
    <property type="project" value="UniProtKB-SubCell"/>
</dbReference>
<dbReference type="EMBL" id="JANBUL010000022">
    <property type="protein sequence ID" value="KAJ2784685.1"/>
    <property type="molecule type" value="Genomic_DNA"/>
</dbReference>
<dbReference type="PANTHER" id="PTHR24223">
    <property type="entry name" value="ATP-BINDING CASSETTE SUB-FAMILY C"/>
    <property type="match status" value="1"/>
</dbReference>
<feature type="transmembrane region" description="Helical" evidence="10">
    <location>
        <begin position="991"/>
        <end position="1011"/>
    </location>
</feature>
<dbReference type="InterPro" id="IPR003439">
    <property type="entry name" value="ABC_transporter-like_ATP-bd"/>
</dbReference>
<protein>
    <recommendedName>
        <fullName evidence="15">P-loop containing nucleoside triphosphate hydrolase protein</fullName>
    </recommendedName>
</protein>
<accession>A0A9W8HEE2</accession>
<keyword evidence="6" id="KW-0067">ATP-binding</keyword>
<dbReference type="GO" id="GO:0005524">
    <property type="term" value="F:ATP binding"/>
    <property type="evidence" value="ECO:0007669"/>
    <property type="project" value="UniProtKB-KW"/>
</dbReference>
<evidence type="ECO:0000313" key="13">
    <source>
        <dbReference type="EMBL" id="KAJ2784685.1"/>
    </source>
</evidence>
<evidence type="ECO:0000256" key="6">
    <source>
        <dbReference type="ARBA" id="ARBA00022840"/>
    </source>
</evidence>
<organism evidence="13 14">
    <name type="scientific">Coemansia javaensis</name>
    <dbReference type="NCBI Taxonomy" id="2761396"/>
    <lineage>
        <taxon>Eukaryota</taxon>
        <taxon>Fungi</taxon>
        <taxon>Fungi incertae sedis</taxon>
        <taxon>Zoopagomycota</taxon>
        <taxon>Kickxellomycotina</taxon>
        <taxon>Kickxellomycetes</taxon>
        <taxon>Kickxellales</taxon>
        <taxon>Kickxellaceae</taxon>
        <taxon>Coemansia</taxon>
    </lineage>
</organism>
<dbReference type="InterPro" id="IPR027417">
    <property type="entry name" value="P-loop_NTPase"/>
</dbReference>
<keyword evidence="5" id="KW-0547">Nucleotide-binding</keyword>
<evidence type="ECO:0000259" key="12">
    <source>
        <dbReference type="PROSITE" id="PS50929"/>
    </source>
</evidence>
<feature type="compositionally biased region" description="Low complexity" evidence="9">
    <location>
        <begin position="407"/>
        <end position="429"/>
    </location>
</feature>
<dbReference type="SUPFAM" id="SSF52540">
    <property type="entry name" value="P-loop containing nucleoside triphosphate hydrolases"/>
    <property type="match status" value="2"/>
</dbReference>
<dbReference type="PROSITE" id="PS00211">
    <property type="entry name" value="ABC_TRANSPORTER_1"/>
    <property type="match status" value="2"/>
</dbReference>
<dbReference type="PROSITE" id="PS50893">
    <property type="entry name" value="ABC_TRANSPORTER_2"/>
    <property type="match status" value="2"/>
</dbReference>
<name>A0A9W8HEE2_9FUNG</name>
<dbReference type="Gene3D" id="1.20.1560.10">
    <property type="entry name" value="ABC transporter type 1, transmembrane domain"/>
    <property type="match status" value="2"/>
</dbReference>
<dbReference type="InterPro" id="IPR017871">
    <property type="entry name" value="ABC_transporter-like_CS"/>
</dbReference>
<comment type="caution">
    <text evidence="13">The sequence shown here is derived from an EMBL/GenBank/DDBJ whole genome shotgun (WGS) entry which is preliminary data.</text>
</comment>
<feature type="transmembrane region" description="Helical" evidence="10">
    <location>
        <begin position="1052"/>
        <end position="1078"/>
    </location>
</feature>
<dbReference type="CDD" id="cd18604">
    <property type="entry name" value="ABC_6TM_VMR1_D2_like"/>
    <property type="match status" value="1"/>
</dbReference>
<feature type="transmembrane region" description="Helical" evidence="10">
    <location>
        <begin position="93"/>
        <end position="115"/>
    </location>
</feature>
<evidence type="ECO:0008006" key="15">
    <source>
        <dbReference type="Google" id="ProtNLM"/>
    </source>
</evidence>
<feature type="transmembrane region" description="Helical" evidence="10">
    <location>
        <begin position="172"/>
        <end position="191"/>
    </location>
</feature>
<reference evidence="13" key="1">
    <citation type="submission" date="2022-07" db="EMBL/GenBank/DDBJ databases">
        <title>Phylogenomic reconstructions and comparative analyses of Kickxellomycotina fungi.</title>
        <authorList>
            <person name="Reynolds N.K."/>
            <person name="Stajich J.E."/>
            <person name="Barry K."/>
            <person name="Grigoriev I.V."/>
            <person name="Crous P."/>
            <person name="Smith M.E."/>
        </authorList>
    </citation>
    <scope>NUCLEOTIDE SEQUENCE</scope>
    <source>
        <strain evidence="13">NBRC 105414</strain>
    </source>
</reference>
<comment type="subcellular location">
    <subcellularLocation>
        <location evidence="1">Membrane</location>
        <topology evidence="1">Multi-pass membrane protein</topology>
    </subcellularLocation>
</comment>
<feature type="transmembrane region" description="Helical" evidence="10">
    <location>
        <begin position="1237"/>
        <end position="1255"/>
    </location>
</feature>
<dbReference type="Pfam" id="PF00005">
    <property type="entry name" value="ABC_tran"/>
    <property type="match status" value="2"/>
</dbReference>
<keyword evidence="14" id="KW-1185">Reference proteome</keyword>
<dbReference type="InterPro" id="IPR011527">
    <property type="entry name" value="ABC1_TM_dom"/>
</dbReference>
<sequence length="1590" mass="171062">MDQLRRGPWEDSPVLRGLVAESLWPAAAAAAAWRLSPRLFRNIADVPLVTVGQTNKDNREWLGPVLVALLGAQTAVHLLVLRARLSGAASQEALAAAAALLGWAAATASAGRQLLAYLRSVRHRHYGLFGPGLAAFVVASLCGCLVQAYFAFFVPSQWKTPIVGAGVSRETILLHARLALGAAATCVLLVVRKLPESVSATALLEIPGEVERLLSHNEHEHYTAAHEQRQLSPCGKARQLSPEVGDSILRNMLFCWAGDRIALSRQKKGQLQLGDLFEPPSRYLLHSSWGRFCRRSRRTGNLAVQVALMLLPEILGQLVLNPLCVAFDYAQPYLMQRLLRFITTYKEDTSVGLRYGFFLAFCMLATSLGATFVQQQQDWSARTLLMHMRNIFAAMLTRKIMRKRARGTSSSRSGSSSSNTTTTATASKDGGADGVSEGRVYSVLTTDIRRTSNMIKVVRAAILVPCQQLVGAWYMYRLLGAAGVLGMFMLMLVMLLTRRLILQAKRVVTTIGILNDRRVDAVNEVVQGIASVKLFGLGSRFVRAIGDRRAEQLAMLWRQARIRSLISMFTVGSLPFVSFATFAIYGLQHRLDAETIFTAIAVFKVIQRSMDTLPGLVANTTAFYVSFRRIEAYMGQPEVQPLESRVDMSASRSALGFSGATLVWDPATHPPAAATASRDGAPFALSDLSVRFPEGQLTLIGGPTGSGKSSLLAALVGEMELVRGKVLVPTAATADCGREADADGGGGVVLRDIAYVPQEPWLRNATVRDNILFGEPFDIERYEEVLRMCALWPDLNMLPASDFTEIGERGITLSGGQRQRVALARAVYSPHKILLIDDCLSAVDARTGKHILHQCLLSTSAIMAGRTRVLVTHHMAACLPHCDYVVSVQGGRIVFKGARAEALSAPEKTGLGNLDVLADAGDGTNASTSSDCTSTNVGSVCSVTPASQYEGSATPASEAACAHGKLVQAEACREGVVNVEAWRLYFAPSGGWWFVASCIGCVLAMQSLVMYKDYYLAGKLGRDAGSSGGGGGGGGAAHYWQQTPTATMMWNLAVYLGLGILSAAASSLVLLWICAGSLRASRDLHSRLLESIIEAKLRFFDVTPIGRIMARFTNDIQAVDDDIMDSMNNAMRSLVSLATTLVVISSMVPLFVPAGLVVLALYAKFAWQFMAAQHDGKRLEGAAFAPVISLFSEMIPGSGSIRAFGMEAAFMAEMSKRYAVYFSADFARRSVSRWVRIRIGIVSSLVSFATALFILANISSISSGLAGFFLIYAIGFWAESTGAVLKYTDLEISLNSVERIQQYIEIEHEAPAAMPADATLPAGWPRRGTLEVSGLVAGYTPDVPVLRGLTFSARHGEKIGVVGRTGAGKSSLSLALLRLIEPAAGRIVLDGVDIAGVGLERLRQSVTIVPQVPVLFNGTIRFNLDPFGDHPDALLLDALRRTLLLRDGAAASEGSVAAFGSLDDMVAGGGQSLSLGQCQLVALARALVRRSRLVIMDEATASVDFATDASMQQTIRRADLGGSTLLCIAHRLRTVIDYDRILVLDGGRVAEFGPPARLLQTSGGLFRRLCEDSGELSALGRLCGVGRAVK</sequence>
<evidence type="ECO:0000256" key="10">
    <source>
        <dbReference type="SAM" id="Phobius"/>
    </source>
</evidence>
<evidence type="ECO:0000256" key="5">
    <source>
        <dbReference type="ARBA" id="ARBA00022741"/>
    </source>
</evidence>
<keyword evidence="3 10" id="KW-0812">Transmembrane</keyword>
<evidence type="ECO:0000313" key="14">
    <source>
        <dbReference type="Proteomes" id="UP001140217"/>
    </source>
</evidence>
<feature type="domain" description="ABC transporter" evidence="11">
    <location>
        <begin position="668"/>
        <end position="915"/>
    </location>
</feature>
<dbReference type="OrthoDB" id="6500128at2759"/>